<reference evidence="4 5" key="1">
    <citation type="submission" date="2017-05" db="EMBL/GenBank/DDBJ databases">
        <title>The draft genome sequence of Idiomarina salinarum WNB302.</title>
        <authorList>
            <person name="Sun Y."/>
            <person name="Chen B."/>
            <person name="Du Z."/>
        </authorList>
    </citation>
    <scope>NUCLEOTIDE SEQUENCE [LARGE SCALE GENOMIC DNA]</scope>
    <source>
        <strain evidence="4 5">WNB302</strain>
    </source>
</reference>
<accession>A0A265URH3</accession>
<dbReference type="Pfam" id="PF25954">
    <property type="entry name" value="Beta-barrel_RND_2"/>
    <property type="match status" value="1"/>
</dbReference>
<evidence type="ECO:0000259" key="2">
    <source>
        <dbReference type="Pfam" id="PF25954"/>
    </source>
</evidence>
<dbReference type="EMBL" id="NGJN01000006">
    <property type="protein sequence ID" value="OZV67677.1"/>
    <property type="molecule type" value="Genomic_DNA"/>
</dbReference>
<sequence length="360" mass="39481">MNIQQYLTLSCLLILMVSCKDKEAPQEKLVRPVKYEKVTYLGGDKSRVFSGTAKTEKIINLSFRSSGIITMLDMKLGQKVKKGQLLGKLDNVSARLNYESAIEQKNSSESQMNTAKLNLNRVRKLYEKGSASLSDYEDAKNSYRTAVASFESAKRSVAIQQDQIQFGYLYAPEDGAIASVIAEIDENVSPGQQIAVLNAGSAIEISLGIPESVINAVKKDMIVMVDFTAIPNEKFEAVVTEVAPALDVNTSTYPVTVQIKDSDERIKSGMASNVFFEFKEDSVTERVIVVPASAVGENSEGRFVFLVEDEGDKTMVKKHTIEIGELTPQGFEVKKGLKKGQKVATAGLQTLLDGQEVKLK</sequence>
<gene>
    <name evidence="4" type="ORF">CA834_12080</name>
</gene>
<dbReference type="NCBIfam" id="TIGR01730">
    <property type="entry name" value="RND_mfp"/>
    <property type="match status" value="1"/>
</dbReference>
<dbReference type="Gene3D" id="2.40.30.170">
    <property type="match status" value="1"/>
</dbReference>
<evidence type="ECO:0000313" key="4">
    <source>
        <dbReference type="EMBL" id="OZV67677.1"/>
    </source>
</evidence>
<proteinExistence type="inferred from homology"/>
<keyword evidence="5" id="KW-1185">Reference proteome</keyword>
<dbReference type="SUPFAM" id="SSF111369">
    <property type="entry name" value="HlyD-like secretion proteins"/>
    <property type="match status" value="1"/>
</dbReference>
<dbReference type="GO" id="GO:1990281">
    <property type="term" value="C:efflux pump complex"/>
    <property type="evidence" value="ECO:0007669"/>
    <property type="project" value="TreeGrafter"/>
</dbReference>
<dbReference type="Pfam" id="PF25967">
    <property type="entry name" value="RND-MFP_C"/>
    <property type="match status" value="1"/>
</dbReference>
<dbReference type="GO" id="GO:0015562">
    <property type="term" value="F:efflux transmembrane transporter activity"/>
    <property type="evidence" value="ECO:0007669"/>
    <property type="project" value="TreeGrafter"/>
</dbReference>
<comment type="similarity">
    <text evidence="1">Belongs to the membrane fusion protein (MFP) (TC 8.A.1) family.</text>
</comment>
<protein>
    <submittedName>
        <fullName evidence="4">Efflux transporter periplasmic adaptor subunit</fullName>
    </submittedName>
</protein>
<dbReference type="PANTHER" id="PTHR30469">
    <property type="entry name" value="MULTIDRUG RESISTANCE PROTEIN MDTA"/>
    <property type="match status" value="1"/>
</dbReference>
<organism evidence="4 5">
    <name type="scientific">Winogradskyella aurantia</name>
    <dbReference type="NCBI Taxonomy" id="1915063"/>
    <lineage>
        <taxon>Bacteria</taxon>
        <taxon>Pseudomonadati</taxon>
        <taxon>Bacteroidota</taxon>
        <taxon>Flavobacteriia</taxon>
        <taxon>Flavobacteriales</taxon>
        <taxon>Flavobacteriaceae</taxon>
        <taxon>Winogradskyella</taxon>
    </lineage>
</organism>
<dbReference type="PANTHER" id="PTHR30469:SF20">
    <property type="entry name" value="EFFLUX RND TRANSPORTER PERIPLASMIC ADAPTOR SUBUNIT"/>
    <property type="match status" value="1"/>
</dbReference>
<evidence type="ECO:0000259" key="3">
    <source>
        <dbReference type="Pfam" id="PF25967"/>
    </source>
</evidence>
<dbReference type="Gene3D" id="2.40.50.100">
    <property type="match status" value="1"/>
</dbReference>
<dbReference type="Gene3D" id="1.10.287.470">
    <property type="entry name" value="Helix hairpin bin"/>
    <property type="match status" value="1"/>
</dbReference>
<dbReference type="InterPro" id="IPR058792">
    <property type="entry name" value="Beta-barrel_RND_2"/>
</dbReference>
<dbReference type="AlphaFoldDB" id="A0A265URH3"/>
<dbReference type="OrthoDB" id="1185083at2"/>
<feature type="domain" description="CusB-like beta-barrel" evidence="2">
    <location>
        <begin position="207"/>
        <end position="275"/>
    </location>
</feature>
<dbReference type="RefSeq" id="WP_094968970.1">
    <property type="nucleotide sequence ID" value="NZ_NGJN01000006.1"/>
</dbReference>
<feature type="domain" description="Multidrug resistance protein MdtA-like C-terminal permuted SH3" evidence="3">
    <location>
        <begin position="287"/>
        <end position="350"/>
    </location>
</feature>
<dbReference type="Proteomes" id="UP000216840">
    <property type="component" value="Unassembled WGS sequence"/>
</dbReference>
<name>A0A265URH3_9FLAO</name>
<evidence type="ECO:0000313" key="5">
    <source>
        <dbReference type="Proteomes" id="UP000216840"/>
    </source>
</evidence>
<dbReference type="InterPro" id="IPR058627">
    <property type="entry name" value="MdtA-like_C"/>
</dbReference>
<evidence type="ECO:0000256" key="1">
    <source>
        <dbReference type="ARBA" id="ARBA00009477"/>
    </source>
</evidence>
<comment type="caution">
    <text evidence="4">The sequence shown here is derived from an EMBL/GenBank/DDBJ whole genome shotgun (WGS) entry which is preliminary data.</text>
</comment>
<dbReference type="Gene3D" id="2.40.420.20">
    <property type="match status" value="1"/>
</dbReference>
<dbReference type="InterPro" id="IPR006143">
    <property type="entry name" value="RND_pump_MFP"/>
</dbReference>